<organism evidence="2 3">
    <name type="scientific">Cyanidioschyzon merolae (strain NIES-3377 / 10D)</name>
    <name type="common">Unicellular red alga</name>
    <dbReference type="NCBI Taxonomy" id="280699"/>
    <lineage>
        <taxon>Eukaryota</taxon>
        <taxon>Rhodophyta</taxon>
        <taxon>Bangiophyceae</taxon>
        <taxon>Cyanidiales</taxon>
        <taxon>Cyanidiaceae</taxon>
        <taxon>Cyanidioschyzon</taxon>
    </lineage>
</organism>
<proteinExistence type="predicted"/>
<dbReference type="AlphaFoldDB" id="M1V4Q1"/>
<sequence length="176" mass="18813">MSSGQRGGAAAYEEECLDALFAALRLPSGALELDASAVLDDEGKSLETADGDSFNFVRYLSELEDIVLHLSTEDDLPEDLLLPSRESSEGFSGRPDINDPESGEVVSASVSAAAAATETLPTSPQARQIAPLQTTFGVGSFLPFIANATARPDMQRTSAVAPRRVVDQKKRRIRKM</sequence>
<gene>
    <name evidence="2" type="ORF">CYME_CMG065C</name>
</gene>
<reference evidence="2 3" key="2">
    <citation type="journal article" date="2007" name="BMC Biol.">
        <title>A 100%-complete sequence reveals unusually simple genomic features in the hot-spring red alga Cyanidioschyzon merolae.</title>
        <authorList>
            <person name="Nozaki H."/>
            <person name="Takano H."/>
            <person name="Misumi O."/>
            <person name="Terasawa K."/>
            <person name="Matsuzaki M."/>
            <person name="Maruyama S."/>
            <person name="Nishida K."/>
            <person name="Yagisawa F."/>
            <person name="Yoshida Y."/>
            <person name="Fujiwara T."/>
            <person name="Takio S."/>
            <person name="Tamura K."/>
            <person name="Chung S.J."/>
            <person name="Nakamura S."/>
            <person name="Kuroiwa H."/>
            <person name="Tanaka K."/>
            <person name="Sato N."/>
            <person name="Kuroiwa T."/>
        </authorList>
    </citation>
    <scope>NUCLEOTIDE SEQUENCE [LARGE SCALE GENOMIC DNA]</scope>
    <source>
        <strain evidence="2 3">10D</strain>
    </source>
</reference>
<name>M1V4Q1_CYAM1</name>
<protein>
    <submittedName>
        <fullName evidence="2">Uncharacterized protein</fullName>
    </submittedName>
</protein>
<dbReference type="Proteomes" id="UP000007014">
    <property type="component" value="Chromosome 7"/>
</dbReference>
<dbReference type="EMBL" id="AP006489">
    <property type="protein sequence ID" value="BAM79590.1"/>
    <property type="molecule type" value="Genomic_DNA"/>
</dbReference>
<keyword evidence="3" id="KW-1185">Reference proteome</keyword>
<evidence type="ECO:0000313" key="2">
    <source>
        <dbReference type="EMBL" id="BAM79590.1"/>
    </source>
</evidence>
<accession>M1V4Q1</accession>
<feature type="region of interest" description="Disordered" evidence="1">
    <location>
        <begin position="153"/>
        <end position="176"/>
    </location>
</feature>
<evidence type="ECO:0000256" key="1">
    <source>
        <dbReference type="SAM" id="MobiDB-lite"/>
    </source>
</evidence>
<evidence type="ECO:0000313" key="3">
    <source>
        <dbReference type="Proteomes" id="UP000007014"/>
    </source>
</evidence>
<dbReference type="GeneID" id="16993278"/>
<dbReference type="RefSeq" id="XP_005535876.1">
    <property type="nucleotide sequence ID" value="XM_005535819.1"/>
</dbReference>
<feature type="region of interest" description="Disordered" evidence="1">
    <location>
        <begin position="83"/>
        <end position="104"/>
    </location>
</feature>
<reference evidence="2 3" key="1">
    <citation type="journal article" date="2004" name="Nature">
        <title>Genome sequence of the ultrasmall unicellular red alga Cyanidioschyzon merolae 10D.</title>
        <authorList>
            <person name="Matsuzaki M."/>
            <person name="Misumi O."/>
            <person name="Shin-i T."/>
            <person name="Maruyama S."/>
            <person name="Takahara M."/>
            <person name="Miyagishima S."/>
            <person name="Mori T."/>
            <person name="Nishida K."/>
            <person name="Yagisawa F."/>
            <person name="Nishida K."/>
            <person name="Yoshida Y."/>
            <person name="Nishimura Y."/>
            <person name="Nakao S."/>
            <person name="Kobayashi T."/>
            <person name="Momoyama Y."/>
            <person name="Higashiyama T."/>
            <person name="Minoda A."/>
            <person name="Sano M."/>
            <person name="Nomoto H."/>
            <person name="Oishi K."/>
            <person name="Hayashi H."/>
            <person name="Ohta F."/>
            <person name="Nishizaka S."/>
            <person name="Haga S."/>
            <person name="Miura S."/>
            <person name="Morishita T."/>
            <person name="Kabeya Y."/>
            <person name="Terasawa K."/>
            <person name="Suzuki Y."/>
            <person name="Ishii Y."/>
            <person name="Asakawa S."/>
            <person name="Takano H."/>
            <person name="Ohta N."/>
            <person name="Kuroiwa H."/>
            <person name="Tanaka K."/>
            <person name="Shimizu N."/>
            <person name="Sugano S."/>
            <person name="Sato N."/>
            <person name="Nozaki H."/>
            <person name="Ogasawara N."/>
            <person name="Kohara Y."/>
            <person name="Kuroiwa T."/>
        </authorList>
    </citation>
    <scope>NUCLEOTIDE SEQUENCE [LARGE SCALE GENOMIC DNA]</scope>
    <source>
        <strain evidence="2 3">10D</strain>
    </source>
</reference>
<dbReference type="KEGG" id="cme:CYME_CMG065C"/>
<dbReference type="Gramene" id="CMG065CT">
    <property type="protein sequence ID" value="CMG065CT"/>
    <property type="gene ID" value="CMG065C"/>
</dbReference>
<dbReference type="HOGENOM" id="CLU_1527340_0_0_1"/>